<dbReference type="AlphaFoldDB" id="A0A6J4I5R1"/>
<evidence type="ECO:0000313" key="2">
    <source>
        <dbReference type="EMBL" id="CAA9242324.1"/>
    </source>
</evidence>
<dbReference type="EMBL" id="CADCTN010000118">
    <property type="protein sequence ID" value="CAA9242324.1"/>
    <property type="molecule type" value="Genomic_DNA"/>
</dbReference>
<gene>
    <name evidence="2" type="ORF">AVDCRST_MAG52-1683</name>
</gene>
<feature type="non-terminal residue" evidence="2">
    <location>
        <position position="1"/>
    </location>
</feature>
<feature type="non-terminal residue" evidence="2">
    <location>
        <position position="130"/>
    </location>
</feature>
<evidence type="ECO:0000256" key="1">
    <source>
        <dbReference type="SAM" id="MobiDB-lite"/>
    </source>
</evidence>
<sequence length="130" mass="13765">DVVSARPGTAATRRRRLAGPRPGDRPAATGDRRHPGPAGGRRADPGVPLGAVPRGGHGAAHGAGDAPLRPVRLGRLDPLGDVGRALLRLGAAAAVLLGGSVHVQGVRPGRRRRIHRRLLRRRHRRREVLL</sequence>
<protein>
    <submittedName>
        <fullName evidence="2">Uncharacterized protein</fullName>
    </submittedName>
</protein>
<feature type="compositionally biased region" description="Low complexity" evidence="1">
    <location>
        <begin position="1"/>
        <end position="11"/>
    </location>
</feature>
<reference evidence="2" key="1">
    <citation type="submission" date="2020-02" db="EMBL/GenBank/DDBJ databases">
        <authorList>
            <person name="Meier V. D."/>
        </authorList>
    </citation>
    <scope>NUCLEOTIDE SEQUENCE</scope>
    <source>
        <strain evidence="2">AVDCRST_MAG52</strain>
    </source>
</reference>
<name>A0A6J4I5R1_9ACTN</name>
<proteinExistence type="predicted"/>
<organism evidence="2">
    <name type="scientific">uncultured Blastococcus sp</name>
    <dbReference type="NCBI Taxonomy" id="217144"/>
    <lineage>
        <taxon>Bacteria</taxon>
        <taxon>Bacillati</taxon>
        <taxon>Actinomycetota</taxon>
        <taxon>Actinomycetes</taxon>
        <taxon>Geodermatophilales</taxon>
        <taxon>Geodermatophilaceae</taxon>
        <taxon>Blastococcus</taxon>
        <taxon>environmental samples</taxon>
    </lineage>
</organism>
<accession>A0A6J4I5R1</accession>
<feature type="compositionally biased region" description="Low complexity" evidence="1">
    <location>
        <begin position="19"/>
        <end position="29"/>
    </location>
</feature>
<feature type="region of interest" description="Disordered" evidence="1">
    <location>
        <begin position="1"/>
        <end position="69"/>
    </location>
</feature>